<evidence type="ECO:0000259" key="3">
    <source>
        <dbReference type="SMART" id="SM00875"/>
    </source>
</evidence>
<dbReference type="Proteomes" id="UP000050792">
    <property type="component" value="Unassembled WGS sequence"/>
</dbReference>
<dbReference type="AlphaFoldDB" id="A0AA85F7B7"/>
<protein>
    <recommendedName>
        <fullName evidence="3">BACK domain-containing protein</fullName>
    </recommendedName>
</protein>
<sequence>MVEMKGKFVNPMGPFDICQKLHQQQRSKLNDCGFLLECESHSQIVHKCVLRAVSTKIDQFCMAEENVECLTDINCSKQNNIVISDSMNCYDNNNNGNDNNDNNNHVSNTVKQSKNSFYLGRISAKTLDTFVKYIYKSEITIDDITVIELYNIGILLNIQFIQNTCIEYLRTILNENNCLILMRQNNIINNYETNQLTNECIKYTAKYFDKMLDNNETMNIEPKELLAILEQDEFKVQDEWKLLEFIHIWIRKDCDNRHKYIEQLCEHIRFQLIDTIKLLDILENQEMTIFHSHVKNALIDLGQLSRSVAIAKWNRDSNYSTDKEITLTNLSVSSYKSDPPKQTTENTALICFGGRLIDKSFSSNITCYKIFELKSFINQNETLFIDQYQNCNVDENYLNGNSMESCTFPYLKQIIIPNLNTMPSLRKGFGAINLNDKIYIVGGKPKCSMKTCNIYDISLGLWSSGPNLNTGRSWYSLTECDGVIYAIGGVGEDDQTLSSVEMLDPRVNKWELCSSMLRPRFGFSVCSTNNEIIVVGGVRDSTIEMYDMTSGKWHSLAKMTEVREASSVFIHNDCVYICGGANETSCVNTTDILLLKTASWSKGKPMILHRAFAATRLWNDYVFLIGGRNNMEPSNLIQTYNLKTNEWAVLPQTLPYLVSNCCAITTSLL</sequence>
<dbReference type="WBParaSite" id="SRDH1_3910.2">
    <property type="protein sequence ID" value="SRDH1_3910.2"/>
    <property type="gene ID" value="SRDH1_3910"/>
</dbReference>
<reference evidence="5 6" key="2">
    <citation type="submission" date="2023-11" db="UniProtKB">
        <authorList>
            <consortium name="WormBaseParasite"/>
        </authorList>
    </citation>
    <scope>IDENTIFICATION</scope>
</reference>
<keyword evidence="2" id="KW-0677">Repeat</keyword>
<dbReference type="Pfam" id="PF07707">
    <property type="entry name" value="BACK"/>
    <property type="match status" value="1"/>
</dbReference>
<evidence type="ECO:0000313" key="5">
    <source>
        <dbReference type="WBParaSite" id="SRDH1_3910.2"/>
    </source>
</evidence>
<accession>A0AA85F7B7</accession>
<dbReference type="Pfam" id="PF01344">
    <property type="entry name" value="Kelch_1"/>
    <property type="match status" value="1"/>
</dbReference>
<dbReference type="Pfam" id="PF24681">
    <property type="entry name" value="Kelch_KLHDC2_KLHL20_DRC7"/>
    <property type="match status" value="1"/>
</dbReference>
<keyword evidence="4" id="KW-1185">Reference proteome</keyword>
<evidence type="ECO:0000256" key="1">
    <source>
        <dbReference type="ARBA" id="ARBA00022441"/>
    </source>
</evidence>
<dbReference type="InterPro" id="IPR006652">
    <property type="entry name" value="Kelch_1"/>
</dbReference>
<dbReference type="InterPro" id="IPR017096">
    <property type="entry name" value="BTB-kelch_protein"/>
</dbReference>
<dbReference type="PANTHER" id="PTHR45632:SF3">
    <property type="entry name" value="KELCH-LIKE PROTEIN 32"/>
    <property type="match status" value="1"/>
</dbReference>
<dbReference type="PIRSF" id="PIRSF037037">
    <property type="entry name" value="Kelch-like_protein_gigaxonin"/>
    <property type="match status" value="1"/>
</dbReference>
<dbReference type="SUPFAM" id="SSF54695">
    <property type="entry name" value="POZ domain"/>
    <property type="match status" value="1"/>
</dbReference>
<reference evidence="4" key="1">
    <citation type="submission" date="2022-06" db="EMBL/GenBank/DDBJ databases">
        <authorList>
            <person name="Berger JAMES D."/>
            <person name="Berger JAMES D."/>
        </authorList>
    </citation>
    <scope>NUCLEOTIDE SEQUENCE [LARGE SCALE GENOMIC DNA]</scope>
</reference>
<dbReference type="InterPro" id="IPR000210">
    <property type="entry name" value="BTB/POZ_dom"/>
</dbReference>
<dbReference type="Gene3D" id="1.25.40.420">
    <property type="match status" value="1"/>
</dbReference>
<dbReference type="Gene3D" id="3.30.710.10">
    <property type="entry name" value="Potassium Channel Kv1.1, Chain A"/>
    <property type="match status" value="1"/>
</dbReference>
<dbReference type="InterPro" id="IPR011705">
    <property type="entry name" value="BACK"/>
</dbReference>
<evidence type="ECO:0000313" key="4">
    <source>
        <dbReference type="Proteomes" id="UP000050792"/>
    </source>
</evidence>
<evidence type="ECO:0000256" key="2">
    <source>
        <dbReference type="ARBA" id="ARBA00022737"/>
    </source>
</evidence>
<dbReference type="Pfam" id="PF00651">
    <property type="entry name" value="BTB"/>
    <property type="match status" value="1"/>
</dbReference>
<dbReference type="Gene3D" id="2.120.10.80">
    <property type="entry name" value="Kelch-type beta propeller"/>
    <property type="match status" value="1"/>
</dbReference>
<dbReference type="SMART" id="SM00875">
    <property type="entry name" value="BACK"/>
    <property type="match status" value="1"/>
</dbReference>
<organism evidence="4 6">
    <name type="scientific">Schistosoma rodhaini</name>
    <dbReference type="NCBI Taxonomy" id="6188"/>
    <lineage>
        <taxon>Eukaryota</taxon>
        <taxon>Metazoa</taxon>
        <taxon>Spiralia</taxon>
        <taxon>Lophotrochozoa</taxon>
        <taxon>Platyhelminthes</taxon>
        <taxon>Trematoda</taxon>
        <taxon>Digenea</taxon>
        <taxon>Strigeidida</taxon>
        <taxon>Schistosomatoidea</taxon>
        <taxon>Schistosomatidae</taxon>
        <taxon>Schistosoma</taxon>
    </lineage>
</organism>
<dbReference type="SMART" id="SM00612">
    <property type="entry name" value="Kelch"/>
    <property type="match status" value="5"/>
</dbReference>
<dbReference type="WBParaSite" id="SRDH1_3910.4">
    <property type="protein sequence ID" value="SRDH1_3910.4"/>
    <property type="gene ID" value="SRDH1_3910"/>
</dbReference>
<dbReference type="InterPro" id="IPR015915">
    <property type="entry name" value="Kelch-typ_b-propeller"/>
</dbReference>
<dbReference type="SUPFAM" id="SSF117281">
    <property type="entry name" value="Kelch motif"/>
    <property type="match status" value="1"/>
</dbReference>
<evidence type="ECO:0000313" key="6">
    <source>
        <dbReference type="WBParaSite" id="SRDH1_3910.4"/>
    </source>
</evidence>
<dbReference type="InterPro" id="IPR011333">
    <property type="entry name" value="SKP1/BTB/POZ_sf"/>
</dbReference>
<dbReference type="PANTHER" id="PTHR45632">
    <property type="entry name" value="LD33804P"/>
    <property type="match status" value="1"/>
</dbReference>
<dbReference type="WBParaSite" id="SRDH1_3910.6">
    <property type="protein sequence ID" value="SRDH1_3910.6"/>
    <property type="gene ID" value="SRDH1_3910"/>
</dbReference>
<keyword evidence="1" id="KW-0880">Kelch repeat</keyword>
<proteinExistence type="predicted"/>
<feature type="domain" description="BACK" evidence="3">
    <location>
        <begin position="179"/>
        <end position="283"/>
    </location>
</feature>
<name>A0AA85F7B7_9TREM</name>